<reference evidence="2" key="1">
    <citation type="journal article" date="2019" name="Int. J. Syst. Evol. Microbiol.">
        <title>The Global Catalogue of Microorganisms (GCM) 10K type strain sequencing project: providing services to taxonomists for standard genome sequencing and annotation.</title>
        <authorList>
            <consortium name="The Broad Institute Genomics Platform"/>
            <consortium name="The Broad Institute Genome Sequencing Center for Infectious Disease"/>
            <person name="Wu L."/>
            <person name="Ma J."/>
        </authorList>
    </citation>
    <scope>NUCLEOTIDE SEQUENCE [LARGE SCALE GENOMIC DNA]</scope>
    <source>
        <strain evidence="2">JCM 11136</strain>
    </source>
</reference>
<evidence type="ECO:0000313" key="2">
    <source>
        <dbReference type="Proteomes" id="UP001501578"/>
    </source>
</evidence>
<accession>A0ABP3ZL37</accession>
<evidence type="ECO:0000313" key="1">
    <source>
        <dbReference type="EMBL" id="GAA0923865.1"/>
    </source>
</evidence>
<protein>
    <submittedName>
        <fullName evidence="1">Uncharacterized protein</fullName>
    </submittedName>
</protein>
<name>A0ABP3ZL37_9ACTN</name>
<sequence length="152" mass="15606">MLTRPLRAPRTPGLRRLGSVRLPRLDVAGAPMPRRGVAAALLLRRSPVDAPAPRRDAAGARLPPRSVLGSLLFLPRVVGSAASRLLPCAGAPAHPGSLRPGVTGLSALLLLLPRPVGSVASLLLLPGMRCPAALLAGVVGLRMLRQAACLAA</sequence>
<gene>
    <name evidence="1" type="ORF">GCM10009560_23970</name>
</gene>
<dbReference type="Proteomes" id="UP001501578">
    <property type="component" value="Unassembled WGS sequence"/>
</dbReference>
<comment type="caution">
    <text evidence="1">The sequence shown here is derived from an EMBL/GenBank/DDBJ whole genome shotgun (WGS) entry which is preliminary data.</text>
</comment>
<proteinExistence type="predicted"/>
<organism evidence="1 2">
    <name type="scientific">Nonomuraea longicatena</name>
    <dbReference type="NCBI Taxonomy" id="83682"/>
    <lineage>
        <taxon>Bacteria</taxon>
        <taxon>Bacillati</taxon>
        <taxon>Actinomycetota</taxon>
        <taxon>Actinomycetes</taxon>
        <taxon>Streptosporangiales</taxon>
        <taxon>Streptosporangiaceae</taxon>
        <taxon>Nonomuraea</taxon>
    </lineage>
</organism>
<keyword evidence="2" id="KW-1185">Reference proteome</keyword>
<dbReference type="EMBL" id="BAAAHQ010000010">
    <property type="protein sequence ID" value="GAA0923865.1"/>
    <property type="molecule type" value="Genomic_DNA"/>
</dbReference>